<name>A0A9P6WLW1_9ASCO</name>
<dbReference type="PANTHER" id="PTHR12592">
    <property type="entry name" value="ATP-DEPENDENT (S)-NAD(P)H-HYDRATE DEHYDRATASE FAMILY MEMBER"/>
    <property type="match status" value="1"/>
</dbReference>
<dbReference type="InterPro" id="IPR029056">
    <property type="entry name" value="Ribokinase-like"/>
</dbReference>
<evidence type="ECO:0000313" key="8">
    <source>
        <dbReference type="EMBL" id="KAG0689559.1"/>
    </source>
</evidence>
<dbReference type="EMBL" id="PUHW01000072">
    <property type="protein sequence ID" value="KAG0689559.1"/>
    <property type="molecule type" value="Genomic_DNA"/>
</dbReference>
<comment type="catalytic activity">
    <reaction evidence="6">
        <text>(6S)-NADPHX + ATP = ADP + phosphate + NADPH + H(+)</text>
        <dbReference type="Rhea" id="RHEA:32231"/>
        <dbReference type="ChEBI" id="CHEBI:15378"/>
        <dbReference type="ChEBI" id="CHEBI:30616"/>
        <dbReference type="ChEBI" id="CHEBI:43474"/>
        <dbReference type="ChEBI" id="CHEBI:57783"/>
        <dbReference type="ChEBI" id="CHEBI:64076"/>
        <dbReference type="ChEBI" id="CHEBI:456216"/>
        <dbReference type="EC" id="4.2.1.93"/>
    </reaction>
</comment>
<keyword evidence="3" id="KW-0521">NADP</keyword>
<evidence type="ECO:0000259" key="7">
    <source>
        <dbReference type="PROSITE" id="PS51383"/>
    </source>
</evidence>
<keyword evidence="5" id="KW-0456">Lyase</keyword>
<dbReference type="PROSITE" id="PS51383">
    <property type="entry name" value="YJEF_C_3"/>
    <property type="match status" value="1"/>
</dbReference>
<protein>
    <recommendedName>
        <fullName evidence="7">YjeF C-terminal domain-containing protein</fullName>
    </recommendedName>
</protein>
<organism evidence="8 9">
    <name type="scientific">Pichia californica</name>
    <dbReference type="NCBI Taxonomy" id="460514"/>
    <lineage>
        <taxon>Eukaryota</taxon>
        <taxon>Fungi</taxon>
        <taxon>Dikarya</taxon>
        <taxon>Ascomycota</taxon>
        <taxon>Saccharomycotina</taxon>
        <taxon>Pichiomycetes</taxon>
        <taxon>Pichiales</taxon>
        <taxon>Pichiaceae</taxon>
        <taxon>Pichia</taxon>
    </lineage>
</organism>
<keyword evidence="9" id="KW-1185">Reference proteome</keyword>
<evidence type="ECO:0000256" key="6">
    <source>
        <dbReference type="ARBA" id="ARBA00047472"/>
    </source>
</evidence>
<dbReference type="PANTHER" id="PTHR12592:SF0">
    <property type="entry name" value="ATP-DEPENDENT (S)-NAD(P)H-HYDRATE DEHYDRATASE"/>
    <property type="match status" value="1"/>
</dbReference>
<keyword evidence="1" id="KW-0547">Nucleotide-binding</keyword>
<evidence type="ECO:0000256" key="5">
    <source>
        <dbReference type="ARBA" id="ARBA00023239"/>
    </source>
</evidence>
<dbReference type="AlphaFoldDB" id="A0A9P6WLW1"/>
<dbReference type="CDD" id="cd01171">
    <property type="entry name" value="YXKO-related"/>
    <property type="match status" value="1"/>
</dbReference>
<keyword evidence="4" id="KW-0520">NAD</keyword>
<reference evidence="8" key="1">
    <citation type="submission" date="2020-11" db="EMBL/GenBank/DDBJ databases">
        <title>Kefir isolates.</title>
        <authorList>
            <person name="Marcisauskas S."/>
            <person name="Kim Y."/>
            <person name="Blasche S."/>
        </authorList>
    </citation>
    <scope>NUCLEOTIDE SEQUENCE</scope>
    <source>
        <strain evidence="8">Olga-1</strain>
    </source>
</reference>
<evidence type="ECO:0000256" key="2">
    <source>
        <dbReference type="ARBA" id="ARBA00022840"/>
    </source>
</evidence>
<accession>A0A9P6WLW1</accession>
<dbReference type="Gene3D" id="3.40.1190.20">
    <property type="match status" value="1"/>
</dbReference>
<evidence type="ECO:0000313" key="9">
    <source>
        <dbReference type="Proteomes" id="UP000697127"/>
    </source>
</evidence>
<dbReference type="Pfam" id="PF01256">
    <property type="entry name" value="Carb_kinase"/>
    <property type="match status" value="1"/>
</dbReference>
<dbReference type="GO" id="GO:0110051">
    <property type="term" value="P:metabolite repair"/>
    <property type="evidence" value="ECO:0007669"/>
    <property type="project" value="TreeGrafter"/>
</dbReference>
<keyword evidence="2" id="KW-0067">ATP-binding</keyword>
<proteinExistence type="predicted"/>
<dbReference type="GO" id="GO:0005524">
    <property type="term" value="F:ATP binding"/>
    <property type="evidence" value="ECO:0007669"/>
    <property type="project" value="UniProtKB-KW"/>
</dbReference>
<comment type="caution">
    <text evidence="8">The sequence shown here is derived from an EMBL/GenBank/DDBJ whole genome shotgun (WGS) entry which is preliminary data.</text>
</comment>
<dbReference type="Proteomes" id="UP000697127">
    <property type="component" value="Unassembled WGS sequence"/>
</dbReference>
<evidence type="ECO:0000256" key="3">
    <source>
        <dbReference type="ARBA" id="ARBA00022857"/>
    </source>
</evidence>
<evidence type="ECO:0000256" key="1">
    <source>
        <dbReference type="ARBA" id="ARBA00022741"/>
    </source>
</evidence>
<sequence>MSKIDIIRRNLLPPLLPSFHKGQLGKLAVIGGCEDYTGAPYFSAHSAMLSGVDLVHIICEQAAAPIIKSYSPDLMVHPYILDSNSLQLKSDNYHLSKDEVIENHLNKIIDLIKKIDVLIIGPGFGRNDLIMNNFLISILDYILVKSERKNQFPIILDADALYHLSTNSIFKSIIENSNNPNIILTPNIIEFDRL</sequence>
<dbReference type="SUPFAM" id="SSF53613">
    <property type="entry name" value="Ribokinase-like"/>
    <property type="match status" value="1"/>
</dbReference>
<evidence type="ECO:0000256" key="4">
    <source>
        <dbReference type="ARBA" id="ARBA00023027"/>
    </source>
</evidence>
<dbReference type="InterPro" id="IPR000631">
    <property type="entry name" value="CARKD"/>
</dbReference>
<dbReference type="NCBIfam" id="TIGR00196">
    <property type="entry name" value="yjeF_cterm"/>
    <property type="match status" value="1"/>
</dbReference>
<dbReference type="GO" id="GO:0047453">
    <property type="term" value="F:ATP-dependent NAD(P)H-hydrate dehydratase activity"/>
    <property type="evidence" value="ECO:0007669"/>
    <property type="project" value="UniProtKB-EC"/>
</dbReference>
<gene>
    <name evidence="8" type="ORF">C6P40_004814</name>
</gene>
<feature type="non-terminal residue" evidence="8">
    <location>
        <position position="194"/>
    </location>
</feature>
<feature type="domain" description="YjeF C-terminal" evidence="7">
    <location>
        <begin position="4"/>
        <end position="194"/>
    </location>
</feature>